<comment type="caution">
    <text evidence="7">The sequence shown here is derived from an EMBL/GenBank/DDBJ whole genome shotgun (WGS) entry which is preliminary data.</text>
</comment>
<feature type="disulfide bond" evidence="5">
    <location>
        <begin position="41"/>
        <end position="139"/>
    </location>
</feature>
<evidence type="ECO:0000256" key="4">
    <source>
        <dbReference type="PIRSR" id="PIRSR601820-1"/>
    </source>
</evidence>
<dbReference type="EMBL" id="JARK01000446">
    <property type="protein sequence ID" value="EYC36894.1"/>
    <property type="molecule type" value="Genomic_DNA"/>
</dbReference>
<dbReference type="OrthoDB" id="5792739at2759"/>
<dbReference type="Gene3D" id="2.40.50.120">
    <property type="match status" value="1"/>
</dbReference>
<dbReference type="SUPFAM" id="SSF50242">
    <property type="entry name" value="TIMP-like"/>
    <property type="match status" value="1"/>
</dbReference>
<dbReference type="InterPro" id="IPR001134">
    <property type="entry name" value="Netrin_domain"/>
</dbReference>
<comment type="subcellular location">
    <subcellularLocation>
        <location evidence="1">Secreted</location>
    </subcellularLocation>
</comment>
<dbReference type="GO" id="GO:0051045">
    <property type="term" value="P:negative regulation of membrane protein ectodomain proteolysis"/>
    <property type="evidence" value="ECO:0007669"/>
    <property type="project" value="TreeGrafter"/>
</dbReference>
<keyword evidence="8" id="KW-1185">Reference proteome</keyword>
<evidence type="ECO:0000313" key="8">
    <source>
        <dbReference type="Proteomes" id="UP000024635"/>
    </source>
</evidence>
<gene>
    <name evidence="7" type="primary">Acey_s0846.g2660</name>
    <name evidence="7" type="ORF">Y032_0846g2660</name>
</gene>
<organism evidence="7 8">
    <name type="scientific">Ancylostoma ceylanicum</name>
    <dbReference type="NCBI Taxonomy" id="53326"/>
    <lineage>
        <taxon>Eukaryota</taxon>
        <taxon>Metazoa</taxon>
        <taxon>Ecdysozoa</taxon>
        <taxon>Nematoda</taxon>
        <taxon>Chromadorea</taxon>
        <taxon>Rhabditida</taxon>
        <taxon>Rhabditina</taxon>
        <taxon>Rhabditomorpha</taxon>
        <taxon>Strongyloidea</taxon>
        <taxon>Ancylostomatidae</taxon>
        <taxon>Ancylostomatinae</taxon>
        <taxon>Ancylostoma</taxon>
    </lineage>
</organism>
<keyword evidence="4" id="KW-0862">Zinc</keyword>
<accession>A0A016WAM3</accession>
<feature type="binding site" evidence="4">
    <location>
        <position position="39"/>
    </location>
    <ligand>
        <name>Zn(2+)</name>
        <dbReference type="ChEBI" id="CHEBI:29105"/>
        <note>ligand shared with metalloproteinase partner</note>
    </ligand>
</feature>
<dbReference type="InterPro" id="IPR008993">
    <property type="entry name" value="TIMP-like_OB-fold"/>
</dbReference>
<protein>
    <recommendedName>
        <fullName evidence="6">NTR domain-containing protein</fullName>
    </recommendedName>
</protein>
<evidence type="ECO:0000256" key="3">
    <source>
        <dbReference type="ARBA" id="ARBA00023157"/>
    </source>
</evidence>
<dbReference type="GO" id="GO:0005615">
    <property type="term" value="C:extracellular space"/>
    <property type="evidence" value="ECO:0007669"/>
    <property type="project" value="TreeGrafter"/>
</dbReference>
<dbReference type="Pfam" id="PF00965">
    <property type="entry name" value="TIMP"/>
    <property type="match status" value="1"/>
</dbReference>
<reference evidence="8" key="1">
    <citation type="journal article" date="2015" name="Nat. Genet.">
        <title>The genome and transcriptome of the zoonotic hookworm Ancylostoma ceylanicum identify infection-specific gene families.</title>
        <authorList>
            <person name="Schwarz E.M."/>
            <person name="Hu Y."/>
            <person name="Antoshechkin I."/>
            <person name="Miller M.M."/>
            <person name="Sternberg P.W."/>
            <person name="Aroian R.V."/>
        </authorList>
    </citation>
    <scope>NUCLEOTIDE SEQUENCE</scope>
    <source>
        <strain evidence="8">HY135</strain>
    </source>
</reference>
<dbReference type="PANTHER" id="PTHR11844:SF25">
    <property type="entry name" value="NTR DOMAIN-CONTAINING PROTEIN"/>
    <property type="match status" value="1"/>
</dbReference>
<feature type="domain" description="NTR" evidence="6">
    <location>
        <begin position="39"/>
        <end position="161"/>
    </location>
</feature>
<keyword evidence="3 5" id="KW-1015">Disulfide bond</keyword>
<evidence type="ECO:0000256" key="5">
    <source>
        <dbReference type="PIRSR" id="PIRSR601820-3"/>
    </source>
</evidence>
<evidence type="ECO:0000256" key="2">
    <source>
        <dbReference type="ARBA" id="ARBA00022525"/>
    </source>
</evidence>
<proteinExistence type="predicted"/>
<keyword evidence="2" id="KW-0964">Secreted</keyword>
<dbReference type="PROSITE" id="PS50189">
    <property type="entry name" value="NTR"/>
    <property type="match status" value="1"/>
</dbReference>
<feature type="disulfide bond" evidence="5">
    <location>
        <begin position="39"/>
        <end position="112"/>
    </location>
</feature>
<evidence type="ECO:0000256" key="1">
    <source>
        <dbReference type="ARBA" id="ARBA00004613"/>
    </source>
</evidence>
<dbReference type="Proteomes" id="UP000024635">
    <property type="component" value="Unassembled WGS sequence"/>
</dbReference>
<dbReference type="GO" id="GO:0008191">
    <property type="term" value="F:metalloendopeptidase inhibitor activity"/>
    <property type="evidence" value="ECO:0007669"/>
    <property type="project" value="InterPro"/>
</dbReference>
<evidence type="ECO:0000259" key="6">
    <source>
        <dbReference type="PROSITE" id="PS50189"/>
    </source>
</evidence>
<dbReference type="InterPro" id="IPR001820">
    <property type="entry name" value="TIMP"/>
</dbReference>
<dbReference type="PANTHER" id="PTHR11844">
    <property type="entry name" value="METALLOPROTEASE INHIBITOR"/>
    <property type="match status" value="1"/>
</dbReference>
<dbReference type="AlphaFoldDB" id="A0A016WAM3"/>
<dbReference type="GO" id="GO:0031012">
    <property type="term" value="C:extracellular matrix"/>
    <property type="evidence" value="ECO:0007669"/>
    <property type="project" value="TreeGrafter"/>
</dbReference>
<dbReference type="STRING" id="53326.A0A016WAM3"/>
<sequence length="163" mass="17548">MLLFSNETCVAWTDPSPNCSGVMKFLILLAGCVAVSLGCSCLPFGTPKEAFCSSDFVKVISKKDPNTSLGGIQDVTYTVEHLCVYRVSHLNKPSKIKTLSSKIVTASNSAACGVWLKIGEEYLNGGSVDEKGVLHSFPCGINQNWNGVTAKDKAAPKTYQCRY</sequence>
<name>A0A016WAM3_9BILA</name>
<evidence type="ECO:0000313" key="7">
    <source>
        <dbReference type="EMBL" id="EYC36894.1"/>
    </source>
</evidence>
<dbReference type="GO" id="GO:0046872">
    <property type="term" value="F:metal ion binding"/>
    <property type="evidence" value="ECO:0007669"/>
    <property type="project" value="UniProtKB-KW"/>
</dbReference>
<dbReference type="GO" id="GO:0002020">
    <property type="term" value="F:protease binding"/>
    <property type="evidence" value="ECO:0007669"/>
    <property type="project" value="TreeGrafter"/>
</dbReference>
<keyword evidence="4" id="KW-0479">Metal-binding</keyword>